<dbReference type="AlphaFoldDB" id="A0A2N9HLW6"/>
<name>A0A2N9HLW6_FAGSY</name>
<evidence type="ECO:0000313" key="2">
    <source>
        <dbReference type="EMBL" id="SPD12948.1"/>
    </source>
</evidence>
<evidence type="ECO:0000256" key="1">
    <source>
        <dbReference type="SAM" id="MobiDB-lite"/>
    </source>
</evidence>
<dbReference type="EMBL" id="OIVN01003687">
    <property type="protein sequence ID" value="SPD12948.1"/>
    <property type="molecule type" value="Genomic_DNA"/>
</dbReference>
<gene>
    <name evidence="2" type="ORF">FSB_LOCUS40830</name>
</gene>
<proteinExistence type="predicted"/>
<reference evidence="2" key="1">
    <citation type="submission" date="2018-02" db="EMBL/GenBank/DDBJ databases">
        <authorList>
            <person name="Cohen D.B."/>
            <person name="Kent A.D."/>
        </authorList>
    </citation>
    <scope>NUCLEOTIDE SEQUENCE</scope>
</reference>
<protein>
    <submittedName>
        <fullName evidence="2">Uncharacterized protein</fullName>
    </submittedName>
</protein>
<feature type="region of interest" description="Disordered" evidence="1">
    <location>
        <begin position="216"/>
        <end position="271"/>
    </location>
</feature>
<accession>A0A2N9HLW6</accession>
<organism evidence="2">
    <name type="scientific">Fagus sylvatica</name>
    <name type="common">Beechnut</name>
    <dbReference type="NCBI Taxonomy" id="28930"/>
    <lineage>
        <taxon>Eukaryota</taxon>
        <taxon>Viridiplantae</taxon>
        <taxon>Streptophyta</taxon>
        <taxon>Embryophyta</taxon>
        <taxon>Tracheophyta</taxon>
        <taxon>Spermatophyta</taxon>
        <taxon>Magnoliopsida</taxon>
        <taxon>eudicotyledons</taxon>
        <taxon>Gunneridae</taxon>
        <taxon>Pentapetalae</taxon>
        <taxon>rosids</taxon>
        <taxon>fabids</taxon>
        <taxon>Fagales</taxon>
        <taxon>Fagaceae</taxon>
        <taxon>Fagus</taxon>
    </lineage>
</organism>
<sequence>MAKKKAFGRLAKYVHPLEAMVAFRRHYSIPNDVGLEYRHWEDVLPSWLGDRVIPVAAIIEGGVLATYILYSTKNEAYSLRPRVMDRTLVNGLPDTHKDMSDDYLLVTAAWHLPNQRCPTTDGTQANEQRKPRERLIDYAGLQIAYNSEVCTDDFGQPRSAFLLLRYIPSAKTFLTCRKVKSIEVAQQVVENQPAPHHNIRYMIGFSLKDFLPPRPTPAVEMAVPKDNPPRKRKAVERGSSSQPEGGAKIQEIPRSSPLSGPSPPSQPRMMLLGNVLDPSAIPRDAVASRPKWQAHFARLHGLPTDMAEWKRSTNPKVIDNPQARPDDGIQGSLVIEDRYRSQVEELRKAIGLANRYFAAKKAVVEADKRARAELQKRTEVEESLKITLDSNLAAEEKLKAFEAWLAEAEESTFARGRREAELDIARQLTGIYNESFQEGWKTLFTWSRSGEAPFRPLRDLPYSDAPIGVFLGHSYPGDQNGSSYPCLDGHDLGCESLIIPERIRVYAFDRSFWGILTLVFLGHSYTGDRNRSSYPCLDGHDLGCESLITPEWIRVYAFDRFFAARSGRQPSGSGLNPFFPQPDLIPWRDLSRWDHSVLEHIIFQISKYGAHPTGATADAKLTKASACPFRSLPICITWVNSAMKSVSTCPLIEVLGWLKNGQHFSADREMKQFKATAISVNLWMSQMVFGGFRLRMAVIWFGFASIPRWVTMNPRNFPDPTPKAHLDTLSLRRHSLKMLNTA</sequence>